<evidence type="ECO:0000313" key="1">
    <source>
        <dbReference type="EMBL" id="KAJ9071805.1"/>
    </source>
</evidence>
<keyword evidence="2" id="KW-1185">Reference proteome</keyword>
<sequence>MPCGNNNTYQELPGGLAQLQQFMDDIPRPLPLGNQSPLLLTEPAPMEVDNNSSPSEEAIQQSMTRMDKGVDKKGQ</sequence>
<gene>
    <name evidence="1" type="ORF">DSO57_1033425</name>
</gene>
<name>A0ACC2TBE5_9FUNG</name>
<protein>
    <submittedName>
        <fullName evidence="1">Uncharacterized protein</fullName>
    </submittedName>
</protein>
<dbReference type="EMBL" id="QTSX02003103">
    <property type="protein sequence ID" value="KAJ9071805.1"/>
    <property type="molecule type" value="Genomic_DNA"/>
</dbReference>
<reference evidence="1" key="1">
    <citation type="submission" date="2022-04" db="EMBL/GenBank/DDBJ databases">
        <title>Genome of the entomopathogenic fungus Entomophthora muscae.</title>
        <authorList>
            <person name="Elya C."/>
            <person name="Lovett B.R."/>
            <person name="Lee E."/>
            <person name="Macias A.M."/>
            <person name="Hajek A.E."/>
            <person name="De Bivort B.L."/>
            <person name="Kasson M.T."/>
            <person name="De Fine Licht H.H."/>
            <person name="Stajich J.E."/>
        </authorList>
    </citation>
    <scope>NUCLEOTIDE SEQUENCE</scope>
    <source>
        <strain evidence="1">Berkeley</strain>
    </source>
</reference>
<comment type="caution">
    <text evidence="1">The sequence shown here is derived from an EMBL/GenBank/DDBJ whole genome shotgun (WGS) entry which is preliminary data.</text>
</comment>
<proteinExistence type="predicted"/>
<dbReference type="Proteomes" id="UP001165960">
    <property type="component" value="Unassembled WGS sequence"/>
</dbReference>
<evidence type="ECO:0000313" key="2">
    <source>
        <dbReference type="Proteomes" id="UP001165960"/>
    </source>
</evidence>
<organism evidence="1 2">
    <name type="scientific">Entomophthora muscae</name>
    <dbReference type="NCBI Taxonomy" id="34485"/>
    <lineage>
        <taxon>Eukaryota</taxon>
        <taxon>Fungi</taxon>
        <taxon>Fungi incertae sedis</taxon>
        <taxon>Zoopagomycota</taxon>
        <taxon>Entomophthoromycotina</taxon>
        <taxon>Entomophthoromycetes</taxon>
        <taxon>Entomophthorales</taxon>
        <taxon>Entomophthoraceae</taxon>
        <taxon>Entomophthora</taxon>
    </lineage>
</organism>
<accession>A0ACC2TBE5</accession>